<dbReference type="EMBL" id="BSKJ01000002">
    <property type="protein sequence ID" value="GLO34415.1"/>
    <property type="molecule type" value="Genomic_DNA"/>
</dbReference>
<protein>
    <submittedName>
        <fullName evidence="1">Uncharacterized protein</fullName>
    </submittedName>
</protein>
<dbReference type="Proteomes" id="UP001161257">
    <property type="component" value="Unassembled WGS sequence"/>
</dbReference>
<reference evidence="1" key="1">
    <citation type="submission" date="2023-01" db="EMBL/GenBank/DDBJ databases">
        <title>Whole-genome sequence of Pseudomonas putida NBRC 14671.</title>
        <authorList>
            <person name="Morohoshi T."/>
            <person name="Someya N."/>
        </authorList>
    </citation>
    <scope>NUCLEOTIDE SEQUENCE</scope>
    <source>
        <strain evidence="1">NBRC 14671</strain>
    </source>
</reference>
<proteinExistence type="predicted"/>
<name>A0AA37VUX3_PSEPU</name>
<evidence type="ECO:0000313" key="1">
    <source>
        <dbReference type="EMBL" id="GLO34415.1"/>
    </source>
</evidence>
<evidence type="ECO:0000313" key="2">
    <source>
        <dbReference type="Proteomes" id="UP001161257"/>
    </source>
</evidence>
<sequence>MAQHMARRLARQTVQIRKLPEQALGHLGKGEALFVVHATRLPDCGGHHYIRKP</sequence>
<dbReference type="AlphaFoldDB" id="A0AA37VUX3"/>
<accession>A0AA37VUX3</accession>
<comment type="caution">
    <text evidence="1">The sequence shown here is derived from an EMBL/GenBank/DDBJ whole genome shotgun (WGS) entry which is preliminary data.</text>
</comment>
<gene>
    <name evidence="1" type="ORF">PPUN14671_12480</name>
</gene>
<organism evidence="1 2">
    <name type="scientific">Pseudomonas putida</name>
    <name type="common">Arthrobacter siderocapsulatus</name>
    <dbReference type="NCBI Taxonomy" id="303"/>
    <lineage>
        <taxon>Bacteria</taxon>
        <taxon>Pseudomonadati</taxon>
        <taxon>Pseudomonadota</taxon>
        <taxon>Gammaproteobacteria</taxon>
        <taxon>Pseudomonadales</taxon>
        <taxon>Pseudomonadaceae</taxon>
        <taxon>Pseudomonas</taxon>
    </lineage>
</organism>